<dbReference type="PANTHER" id="PTHR43222:SF2">
    <property type="entry name" value="NUDIX HYDROLASE 23, CHLOROPLASTIC"/>
    <property type="match status" value="1"/>
</dbReference>
<accession>A0A0A1FGJ3</accession>
<evidence type="ECO:0000259" key="3">
    <source>
        <dbReference type="PROSITE" id="PS51462"/>
    </source>
</evidence>
<dbReference type="STRING" id="279058.LT85_3647"/>
<dbReference type="HOGENOM" id="CLU_037162_16_2_4"/>
<proteinExistence type="predicted"/>
<name>A0A0A1FGJ3_9BURK</name>
<keyword evidence="2 4" id="KW-0378">Hydrolase</keyword>
<dbReference type="PROSITE" id="PS51462">
    <property type="entry name" value="NUDIX"/>
    <property type="match status" value="1"/>
</dbReference>
<dbReference type="PROSITE" id="PS00893">
    <property type="entry name" value="NUDIX_BOX"/>
    <property type="match status" value="1"/>
</dbReference>
<dbReference type="KEGG" id="care:LT85_3647"/>
<evidence type="ECO:0000313" key="5">
    <source>
        <dbReference type="Proteomes" id="UP000030302"/>
    </source>
</evidence>
<keyword evidence="5" id="KW-1185">Reference proteome</keyword>
<dbReference type="Pfam" id="PF00293">
    <property type="entry name" value="NUDIX"/>
    <property type="match status" value="1"/>
</dbReference>
<dbReference type="SUPFAM" id="SSF55811">
    <property type="entry name" value="Nudix"/>
    <property type="match status" value="1"/>
</dbReference>
<comment type="cofactor">
    <cofactor evidence="1">
        <name>Mg(2+)</name>
        <dbReference type="ChEBI" id="CHEBI:18420"/>
    </cofactor>
</comment>
<dbReference type="OrthoDB" id="9791656at2"/>
<dbReference type="PANTHER" id="PTHR43222">
    <property type="entry name" value="NUDIX HYDROLASE 23"/>
    <property type="match status" value="1"/>
</dbReference>
<protein>
    <submittedName>
        <fullName evidence="4">Nudix hydrolase family protein</fullName>
    </submittedName>
</protein>
<dbReference type="GO" id="GO:0016787">
    <property type="term" value="F:hydrolase activity"/>
    <property type="evidence" value="ECO:0007669"/>
    <property type="project" value="UniProtKB-KW"/>
</dbReference>
<sequence>MSEFKFCPVCAASLVQRADEEEAGKLRLACPEGHWTHWDNPLPVLAAIVEIDGKVLLARNAAWEEGMFALITGFMERGETPEQGIARELKEETNLDAGKITLVGVYEFIRKNELIIAYHVEASGTIRLSPELLEYRLLEPAALRPWRAGTGHAVADWMRAQGLAVEYVDRPLLQKAQPEAALKS</sequence>
<dbReference type="EMBL" id="CP009962">
    <property type="protein sequence ID" value="AIY42805.1"/>
    <property type="molecule type" value="Genomic_DNA"/>
</dbReference>
<dbReference type="Proteomes" id="UP000030302">
    <property type="component" value="Chromosome"/>
</dbReference>
<dbReference type="InterPro" id="IPR000086">
    <property type="entry name" value="NUDIX_hydrolase_dom"/>
</dbReference>
<dbReference type="InterPro" id="IPR020084">
    <property type="entry name" value="NUDIX_hydrolase_CS"/>
</dbReference>
<dbReference type="Gene3D" id="3.90.79.10">
    <property type="entry name" value="Nucleoside Triphosphate Pyrophosphohydrolase"/>
    <property type="match status" value="1"/>
</dbReference>
<evidence type="ECO:0000256" key="2">
    <source>
        <dbReference type="ARBA" id="ARBA00022801"/>
    </source>
</evidence>
<dbReference type="RefSeq" id="WP_038491559.1">
    <property type="nucleotide sequence ID" value="NZ_CP009962.1"/>
</dbReference>
<evidence type="ECO:0000313" key="4">
    <source>
        <dbReference type="EMBL" id="AIY42805.1"/>
    </source>
</evidence>
<dbReference type="InterPro" id="IPR015797">
    <property type="entry name" value="NUDIX_hydrolase-like_dom_sf"/>
</dbReference>
<feature type="domain" description="Nudix hydrolase" evidence="3">
    <location>
        <begin position="39"/>
        <end position="160"/>
    </location>
</feature>
<evidence type="ECO:0000256" key="1">
    <source>
        <dbReference type="ARBA" id="ARBA00001946"/>
    </source>
</evidence>
<reference evidence="5" key="1">
    <citation type="journal article" date="2014" name="Soil Biol. Biochem.">
        <title>Structure and function of bacterial communities in ageing soils: Insights from the Mendocino ecological staircase.</title>
        <authorList>
            <person name="Uroz S."/>
            <person name="Tech J.J."/>
            <person name="Sawaya N.A."/>
            <person name="Frey-Klett P."/>
            <person name="Leveau J.H.J."/>
        </authorList>
    </citation>
    <scope>NUCLEOTIDE SEQUENCE [LARGE SCALE GENOMIC DNA]</scope>
    <source>
        <strain evidence="5">Cal35</strain>
    </source>
</reference>
<dbReference type="AlphaFoldDB" id="A0A0A1FGJ3"/>
<gene>
    <name evidence="4" type="ORF">LT85_3647</name>
</gene>
<organism evidence="4 5">
    <name type="scientific">Collimonas arenae</name>
    <dbReference type="NCBI Taxonomy" id="279058"/>
    <lineage>
        <taxon>Bacteria</taxon>
        <taxon>Pseudomonadati</taxon>
        <taxon>Pseudomonadota</taxon>
        <taxon>Betaproteobacteria</taxon>
        <taxon>Burkholderiales</taxon>
        <taxon>Oxalobacteraceae</taxon>
        <taxon>Collimonas</taxon>
    </lineage>
</organism>